<dbReference type="PANTHER" id="PTHR32329">
    <property type="entry name" value="BIFUNCTIONAL PROTEIN [INCLUDES 2-HYDROXYACYL-COA DEHYDRATASE (N-TER) AND ITS ACTIVATOR DOMAIN (C_TERM)-RELATED"/>
    <property type="match status" value="1"/>
</dbReference>
<keyword evidence="3" id="KW-1185">Reference proteome</keyword>
<dbReference type="OrthoDB" id="9780120at2"/>
<feature type="domain" description="DUF2229" evidence="1">
    <location>
        <begin position="3"/>
        <end position="221"/>
    </location>
</feature>
<keyword evidence="2" id="KW-0808">Transferase</keyword>
<dbReference type="AlphaFoldDB" id="A0A318XK42"/>
<dbReference type="GO" id="GO:0016301">
    <property type="term" value="F:kinase activity"/>
    <property type="evidence" value="ECO:0007669"/>
    <property type="project" value="UniProtKB-KW"/>
</dbReference>
<gene>
    <name evidence="2" type="ORF">LY28_02526</name>
</gene>
<evidence type="ECO:0000313" key="3">
    <source>
        <dbReference type="Proteomes" id="UP000248132"/>
    </source>
</evidence>
<dbReference type="Pfam" id="PF06050">
    <property type="entry name" value="HGD-D"/>
    <property type="match status" value="1"/>
</dbReference>
<dbReference type="PANTHER" id="PTHR32329:SF2">
    <property type="entry name" value="BIFUNCTIONAL PROTEIN [INCLUDES 2-HYDROXYACYL-COA DEHYDRATASE (N-TER) AND ITS ACTIVATOR DOMAIN (C_TERM)"/>
    <property type="match status" value="1"/>
</dbReference>
<dbReference type="Pfam" id="PF09989">
    <property type="entry name" value="DUF2229"/>
    <property type="match status" value="1"/>
</dbReference>
<protein>
    <submittedName>
        <fullName evidence="2">Putative nucleotide-binding protein (Sugar kinase/HSP70/actin superfamily)</fullName>
    </submittedName>
</protein>
<comment type="caution">
    <text evidence="2">The sequence shown here is derived from an EMBL/GenBank/DDBJ whole genome shotgun (WGS) entry which is preliminary data.</text>
</comment>
<accession>A0A318XK42</accession>
<keyword evidence="2" id="KW-0418">Kinase</keyword>
<name>A0A318XK42_9FIRM</name>
<dbReference type="InterPro" id="IPR051805">
    <property type="entry name" value="Dehydratase_Activator_Redct"/>
</dbReference>
<proteinExistence type="predicted"/>
<reference evidence="2 3" key="1">
    <citation type="submission" date="2018-06" db="EMBL/GenBank/DDBJ databases">
        <title>Genomic Encyclopedia of Type Strains, Phase I: the one thousand microbial genomes (KMG-I) project.</title>
        <authorList>
            <person name="Kyrpides N."/>
        </authorList>
    </citation>
    <scope>NUCLEOTIDE SEQUENCE [LARGE SCALE GENOMIC DNA]</scope>
    <source>
        <strain evidence="2 3">DSM 19573</strain>
    </source>
</reference>
<dbReference type="InterPro" id="IPR018709">
    <property type="entry name" value="CoA_activase_DUF2229"/>
</dbReference>
<sequence>MIKVGIPRGLYYYKYSVLWETFFRELGAEVVLSDKTNKNILTSGANACVSEACLPIKIYFGHVMNLAGKVDYIFMPRFTSISKNQYICPEICGVPDMIKNSVKILPKIIDTEINLRKTNKNSLLAALRVGGFITNDREKIKNAYKAAVKAYQEERQILKSGVLTDEFKQDSFSLRLIQKRSTQLTVAVIGHSYTVYDSYINMELIKKLKAYGVGVVTLDMLDYLESKKKCKELNKMLFWDYGTRAYGGVKQLIESGQIDGILALTSFGCGVDSFVDELAEKKVRSESDIPFMKIVLDEHSAEAGFCTRLEAFIDMIVRRKAYDFYISTSG</sequence>
<dbReference type="Gene3D" id="3.40.50.11900">
    <property type="match status" value="1"/>
</dbReference>
<evidence type="ECO:0000313" key="2">
    <source>
        <dbReference type="EMBL" id="PYG86906.1"/>
    </source>
</evidence>
<dbReference type="EMBL" id="QKMR01000015">
    <property type="protein sequence ID" value="PYG86906.1"/>
    <property type="molecule type" value="Genomic_DNA"/>
</dbReference>
<evidence type="ECO:0000259" key="1">
    <source>
        <dbReference type="Pfam" id="PF09989"/>
    </source>
</evidence>
<organism evidence="2 3">
    <name type="scientific">Ruminiclostridium sufflavum DSM 19573</name>
    <dbReference type="NCBI Taxonomy" id="1121337"/>
    <lineage>
        <taxon>Bacteria</taxon>
        <taxon>Bacillati</taxon>
        <taxon>Bacillota</taxon>
        <taxon>Clostridia</taxon>
        <taxon>Eubacteriales</taxon>
        <taxon>Oscillospiraceae</taxon>
        <taxon>Ruminiclostridium</taxon>
    </lineage>
</organism>
<dbReference type="InterPro" id="IPR010327">
    <property type="entry name" value="FldB/FldC_alpha/beta"/>
</dbReference>
<dbReference type="Proteomes" id="UP000248132">
    <property type="component" value="Unassembled WGS sequence"/>
</dbReference>
<dbReference type="RefSeq" id="WP_110462542.1">
    <property type="nucleotide sequence ID" value="NZ_QKMR01000015.1"/>
</dbReference>